<comment type="caution">
    <text evidence="2">The sequence shown here is derived from an EMBL/GenBank/DDBJ whole genome shotgun (WGS) entry which is preliminary data.</text>
</comment>
<protein>
    <submittedName>
        <fullName evidence="2">Putative f-box domain-containing protein</fullName>
    </submittedName>
</protein>
<dbReference type="Proteomes" id="UP000030854">
    <property type="component" value="Unassembled WGS sequence"/>
</dbReference>
<dbReference type="Gene3D" id="1.20.1280.50">
    <property type="match status" value="1"/>
</dbReference>
<sequence>MNALESFETLRFPDGRPDIVRRRLYLNKLISRLMPSEIRYLKVHLERINLSRTGNDIFKEMPNEICLKIIDYLYLEDLLRIRLVCHLWHQKFGHLDFSLHILKRYFDMPMEFYFMRSSFNSTEVEDTQKSANWIQRFIINRIRREHGITCRRYLIDGLVVDSIRYCSSRIAFQNGEIIEVRDLISKASKTFMTPTREQMKKWLLSDKYLIGIVHNPTKLLAWDMESLIANTIRLPAEVLSISASQNRVGIVTSTSEFFIWIVGGALRKLPKYKHVKDSQEEKVLAANIFFHCEDQDNVFLVSYSRIKSDSFSDEKYVTKITVQNFVMGIPFLTQHKILYTSTKPLEYRSTLISNGNLIGIEILDSTSKNFYEHFTYDMNKKQFNCQEVALHPMIRNALHRRNHIIWRDQIFLPIFIGEVASVQAITISKSLIEIWNEPPNSNYKSSLSLVQSSALLGENRSNSTCVTLDAEFFLRYSNGIQIWADDSFIIIYDKRKIQVWQFNDEGLEPCHSVVTDNINQILQRPMQYVALHVLGSHEDSLNPSLQASHSSPWVSMVFVFTSLSPQHLFSRSPPRLAQGV</sequence>
<evidence type="ECO:0000313" key="2">
    <source>
        <dbReference type="EMBL" id="KHJ32038.1"/>
    </source>
</evidence>
<dbReference type="HOGENOM" id="CLU_556909_0_0_1"/>
<dbReference type="InterPro" id="IPR036047">
    <property type="entry name" value="F-box-like_dom_sf"/>
</dbReference>
<reference evidence="2 3" key="1">
    <citation type="journal article" date="2014" name="BMC Genomics">
        <title>Adaptive genomic structural variation in the grape powdery mildew pathogen, Erysiphe necator.</title>
        <authorList>
            <person name="Jones L."/>
            <person name="Riaz S."/>
            <person name="Morales-Cruz A."/>
            <person name="Amrine K.C."/>
            <person name="McGuire B."/>
            <person name="Gubler W.D."/>
            <person name="Walker M.A."/>
            <person name="Cantu D."/>
        </authorList>
    </citation>
    <scope>NUCLEOTIDE SEQUENCE [LARGE SCALE GENOMIC DNA]</scope>
    <source>
        <strain evidence="3">c</strain>
    </source>
</reference>
<dbReference type="Pfam" id="PF12937">
    <property type="entry name" value="F-box-like"/>
    <property type="match status" value="1"/>
</dbReference>
<dbReference type="PROSITE" id="PS50181">
    <property type="entry name" value="FBOX"/>
    <property type="match status" value="1"/>
</dbReference>
<accession>A0A0B1P1C8</accession>
<evidence type="ECO:0000259" key="1">
    <source>
        <dbReference type="PROSITE" id="PS50181"/>
    </source>
</evidence>
<dbReference type="EMBL" id="JNVN01002389">
    <property type="protein sequence ID" value="KHJ32038.1"/>
    <property type="molecule type" value="Genomic_DNA"/>
</dbReference>
<gene>
    <name evidence="2" type="ORF">EV44_g1559</name>
</gene>
<dbReference type="STRING" id="52586.A0A0B1P1C8"/>
<proteinExistence type="predicted"/>
<keyword evidence="3" id="KW-1185">Reference proteome</keyword>
<evidence type="ECO:0000313" key="3">
    <source>
        <dbReference type="Proteomes" id="UP000030854"/>
    </source>
</evidence>
<dbReference type="InterPro" id="IPR001810">
    <property type="entry name" value="F-box_dom"/>
</dbReference>
<dbReference type="AlphaFoldDB" id="A0A0B1P1C8"/>
<dbReference type="SUPFAM" id="SSF81383">
    <property type="entry name" value="F-box domain"/>
    <property type="match status" value="1"/>
</dbReference>
<dbReference type="CDD" id="cd09917">
    <property type="entry name" value="F-box_SF"/>
    <property type="match status" value="1"/>
</dbReference>
<name>A0A0B1P1C8_UNCNE</name>
<feature type="domain" description="F-box" evidence="1">
    <location>
        <begin position="55"/>
        <end position="90"/>
    </location>
</feature>
<organism evidence="2 3">
    <name type="scientific">Uncinula necator</name>
    <name type="common">Grape powdery mildew</name>
    <dbReference type="NCBI Taxonomy" id="52586"/>
    <lineage>
        <taxon>Eukaryota</taxon>
        <taxon>Fungi</taxon>
        <taxon>Dikarya</taxon>
        <taxon>Ascomycota</taxon>
        <taxon>Pezizomycotina</taxon>
        <taxon>Leotiomycetes</taxon>
        <taxon>Erysiphales</taxon>
        <taxon>Erysiphaceae</taxon>
        <taxon>Erysiphe</taxon>
    </lineage>
</organism>